<dbReference type="AlphaFoldDB" id="A0A6A7K6Z2"/>
<keyword evidence="5" id="KW-1185">Reference proteome</keyword>
<dbReference type="PANTHER" id="PTHR37313">
    <property type="entry name" value="UPF0749 PROTEIN RV1825"/>
    <property type="match status" value="1"/>
</dbReference>
<feature type="coiled-coil region" evidence="2">
    <location>
        <begin position="40"/>
        <end position="74"/>
    </location>
</feature>
<reference evidence="4 5" key="1">
    <citation type="submission" date="2019-10" db="EMBL/GenBank/DDBJ databases">
        <title>Alkalibaculum tamaniensis sp.nov., a new alkaliphilic acetogen, isolated on methoxylated aromatics from a mud volcano.</title>
        <authorList>
            <person name="Khomyakova M.A."/>
            <person name="Merkel A.Y."/>
            <person name="Bonch-Osmolovskaya E.A."/>
            <person name="Slobodkin A.I."/>
        </authorList>
    </citation>
    <scope>NUCLEOTIDE SEQUENCE [LARGE SCALE GENOMIC DNA]</scope>
    <source>
        <strain evidence="4 5">M08DMB</strain>
    </source>
</reference>
<evidence type="ECO:0000256" key="2">
    <source>
        <dbReference type="SAM" id="Coils"/>
    </source>
</evidence>
<dbReference type="Gene3D" id="3.30.70.1880">
    <property type="entry name" value="Protein of unknown function DUF881"/>
    <property type="match status" value="1"/>
</dbReference>
<organism evidence="4 5">
    <name type="scientific">Alkalibaculum sporogenes</name>
    <dbReference type="NCBI Taxonomy" id="2655001"/>
    <lineage>
        <taxon>Bacteria</taxon>
        <taxon>Bacillati</taxon>
        <taxon>Bacillota</taxon>
        <taxon>Clostridia</taxon>
        <taxon>Eubacteriales</taxon>
        <taxon>Eubacteriaceae</taxon>
        <taxon>Alkalibaculum</taxon>
    </lineage>
</organism>
<protein>
    <submittedName>
        <fullName evidence="4">DUF881 domain-containing protein</fullName>
    </submittedName>
</protein>
<comment type="similarity">
    <text evidence="1">Belongs to the UPF0749 family.</text>
</comment>
<evidence type="ECO:0000256" key="3">
    <source>
        <dbReference type="SAM" id="Phobius"/>
    </source>
</evidence>
<evidence type="ECO:0000313" key="5">
    <source>
        <dbReference type="Proteomes" id="UP000440004"/>
    </source>
</evidence>
<evidence type="ECO:0000256" key="1">
    <source>
        <dbReference type="ARBA" id="ARBA00009108"/>
    </source>
</evidence>
<name>A0A6A7K6Z2_9FIRM</name>
<comment type="caution">
    <text evidence="4">The sequence shown here is derived from an EMBL/GenBank/DDBJ whole genome shotgun (WGS) entry which is preliminary data.</text>
</comment>
<dbReference type="RefSeq" id="WP_152802432.1">
    <property type="nucleotide sequence ID" value="NZ_WHNX01000006.1"/>
</dbReference>
<keyword evidence="3" id="KW-0812">Transmembrane</keyword>
<feature type="transmembrane region" description="Helical" evidence="3">
    <location>
        <begin position="6"/>
        <end position="23"/>
    </location>
</feature>
<keyword evidence="3" id="KW-1133">Transmembrane helix</keyword>
<accession>A0A6A7K6Z2</accession>
<evidence type="ECO:0000313" key="4">
    <source>
        <dbReference type="EMBL" id="MPW25184.1"/>
    </source>
</evidence>
<dbReference type="Pfam" id="PF05949">
    <property type="entry name" value="DUF881"/>
    <property type="match status" value="1"/>
</dbReference>
<sequence>MNKSKGRVEIAMICIIIGIMIVMQTKSINNLGGLVTTQRADQMLIELNQMKRENDRLQNNVITLENDISFFENEASSNNAVVEKMLRDVDAAKDQAGFTDLEGPGIIITLDYKDSDGYDPFQANSVLLLFLVNELNAAGAEAISINGERIINSSEIRLAGSHININGKKNSYPYTFNVIGNTSTLKSAVNMRDGILDIMESNYINVEVEESEKITVFKYNGTINFKYAKPIK</sequence>
<dbReference type="InterPro" id="IPR010273">
    <property type="entry name" value="DUF881"/>
</dbReference>
<keyword evidence="3" id="KW-0472">Membrane</keyword>
<dbReference type="PANTHER" id="PTHR37313:SF2">
    <property type="entry name" value="UPF0749 PROTEIN YLXX"/>
    <property type="match status" value="1"/>
</dbReference>
<dbReference type="EMBL" id="WHNX01000006">
    <property type="protein sequence ID" value="MPW25184.1"/>
    <property type="molecule type" value="Genomic_DNA"/>
</dbReference>
<gene>
    <name evidence="4" type="ORF">GC105_05190</name>
</gene>
<proteinExistence type="inferred from homology"/>
<keyword evidence="2" id="KW-0175">Coiled coil</keyword>
<dbReference type="Proteomes" id="UP000440004">
    <property type="component" value="Unassembled WGS sequence"/>
</dbReference>